<dbReference type="AlphaFoldDB" id="E3NLB0"/>
<name>E3NLB0_CAERE</name>
<evidence type="ECO:0000313" key="3">
    <source>
        <dbReference type="Proteomes" id="UP000008281"/>
    </source>
</evidence>
<dbReference type="Proteomes" id="UP000008281">
    <property type="component" value="Unassembled WGS sequence"/>
</dbReference>
<dbReference type="InParanoid" id="E3NLB0"/>
<protein>
    <submittedName>
        <fullName evidence="2">Uncharacterized protein</fullName>
    </submittedName>
</protein>
<feature type="region of interest" description="Disordered" evidence="1">
    <location>
        <begin position="99"/>
        <end position="118"/>
    </location>
</feature>
<evidence type="ECO:0000256" key="1">
    <source>
        <dbReference type="SAM" id="MobiDB-lite"/>
    </source>
</evidence>
<dbReference type="HOGENOM" id="CLU_1162084_0_0_1"/>
<accession>E3NLB0</accession>
<reference evidence="2" key="1">
    <citation type="submission" date="2007-07" db="EMBL/GenBank/DDBJ databases">
        <title>PCAP assembly of the Caenorhabditis remanei genome.</title>
        <authorList>
            <consortium name="The Caenorhabditis remanei Sequencing Consortium"/>
            <person name="Wilson R.K."/>
        </authorList>
    </citation>
    <scope>NUCLEOTIDE SEQUENCE [LARGE SCALE GENOMIC DNA]</scope>
    <source>
        <strain evidence="2">PB4641</strain>
    </source>
</reference>
<keyword evidence="3" id="KW-1185">Reference proteome</keyword>
<sequence>MSFEKASLLAHKNDSVVELVTNSNDVPQTPGHQLQPTVSFYIQSFQTFSFFQTPQATTPKMNKYDAMKQFDNILESLDESDKPDFLNYVQIKLKREEEEKQRKELEKRKEHIKHESKEYQEKHEKKLKKCVSRYYEYDYRCRRMKSYYPTMEWMSPEKAEKKLQGYRLEEFDAFMKRMRKAESGLLEMETNYFPYEMTFYSGYFSEYFELKWKKIKNNAVAAKANITEFWKNRSSKEHN</sequence>
<organism evidence="3">
    <name type="scientific">Caenorhabditis remanei</name>
    <name type="common">Caenorhabditis vulgaris</name>
    <dbReference type="NCBI Taxonomy" id="31234"/>
    <lineage>
        <taxon>Eukaryota</taxon>
        <taxon>Metazoa</taxon>
        <taxon>Ecdysozoa</taxon>
        <taxon>Nematoda</taxon>
        <taxon>Chromadorea</taxon>
        <taxon>Rhabditida</taxon>
        <taxon>Rhabditina</taxon>
        <taxon>Rhabditomorpha</taxon>
        <taxon>Rhabditoidea</taxon>
        <taxon>Rhabditidae</taxon>
        <taxon>Peloderinae</taxon>
        <taxon>Caenorhabditis</taxon>
    </lineage>
</organism>
<proteinExistence type="predicted"/>
<dbReference type="EMBL" id="DS268881">
    <property type="protein sequence ID" value="EFP04482.1"/>
    <property type="molecule type" value="Genomic_DNA"/>
</dbReference>
<gene>
    <name evidence="2" type="ORF">CRE_21013</name>
</gene>
<evidence type="ECO:0000313" key="2">
    <source>
        <dbReference type="EMBL" id="EFP04482.1"/>
    </source>
</evidence>